<dbReference type="InterPro" id="IPR010905">
    <property type="entry name" value="Glyco_hydro_88"/>
</dbReference>
<reference evidence="2 3" key="1">
    <citation type="submission" date="2018-05" db="EMBL/GenBank/DDBJ databases">
        <title>Reference genomes for bee gut microbiota database.</title>
        <authorList>
            <person name="Ellegaard K.M."/>
        </authorList>
    </citation>
    <scope>NUCLEOTIDE SEQUENCE [LARGE SCALE GENOMIC DNA]</scope>
    <source>
        <strain evidence="2 3">ESL0200</strain>
    </source>
</reference>
<comment type="caution">
    <text evidence="2">The sequence shown here is derived from an EMBL/GenBank/DDBJ whole genome shotgun (WGS) entry which is preliminary data.</text>
</comment>
<dbReference type="SUPFAM" id="SSF48208">
    <property type="entry name" value="Six-hairpin glycosidases"/>
    <property type="match status" value="1"/>
</dbReference>
<dbReference type="InterPro" id="IPR052043">
    <property type="entry name" value="PolySaccharide_Degr_Enz"/>
</dbReference>
<accession>A0A318MCI1</accession>
<evidence type="ECO:0000256" key="1">
    <source>
        <dbReference type="ARBA" id="ARBA00022801"/>
    </source>
</evidence>
<dbReference type="RefSeq" id="WP_110451503.1">
    <property type="nucleotide sequence ID" value="NZ_QGLL01000001.1"/>
</dbReference>
<dbReference type="EMBL" id="QGLL01000001">
    <property type="protein sequence ID" value="PXY85678.1"/>
    <property type="molecule type" value="Genomic_DNA"/>
</dbReference>
<dbReference type="Pfam" id="PF07470">
    <property type="entry name" value="Glyco_hydro_88"/>
    <property type="match status" value="1"/>
</dbReference>
<dbReference type="GO" id="GO:0016787">
    <property type="term" value="F:hydrolase activity"/>
    <property type="evidence" value="ECO:0007669"/>
    <property type="project" value="UniProtKB-KW"/>
</dbReference>
<keyword evidence="1" id="KW-0378">Hydrolase</keyword>
<gene>
    <name evidence="2" type="ORF">DKK75_00400</name>
</gene>
<name>A0A318MCI1_9BIFI</name>
<dbReference type="OrthoDB" id="6381507at2"/>
<dbReference type="PANTHER" id="PTHR33886:SF8">
    <property type="entry name" value="UNSATURATED RHAMNOGALACTURONAN HYDROLASE (EUROFUNG)"/>
    <property type="match status" value="1"/>
</dbReference>
<organism evidence="2 3">
    <name type="scientific">Bifidobacterium asteroides</name>
    <dbReference type="NCBI Taxonomy" id="1684"/>
    <lineage>
        <taxon>Bacteria</taxon>
        <taxon>Bacillati</taxon>
        <taxon>Actinomycetota</taxon>
        <taxon>Actinomycetes</taxon>
        <taxon>Bifidobacteriales</taxon>
        <taxon>Bifidobacteriaceae</taxon>
        <taxon>Bifidobacterium</taxon>
    </lineage>
</organism>
<evidence type="ECO:0000313" key="2">
    <source>
        <dbReference type="EMBL" id="PXY85678.1"/>
    </source>
</evidence>
<dbReference type="AlphaFoldDB" id="A0A318MCI1"/>
<dbReference type="InterPro" id="IPR008928">
    <property type="entry name" value="6-hairpin_glycosidase_sf"/>
</dbReference>
<dbReference type="InterPro" id="IPR012341">
    <property type="entry name" value="6hp_glycosidase-like_sf"/>
</dbReference>
<dbReference type="Proteomes" id="UP000247744">
    <property type="component" value="Unassembled WGS sequence"/>
</dbReference>
<dbReference type="GO" id="GO:0005975">
    <property type="term" value="P:carbohydrate metabolic process"/>
    <property type="evidence" value="ECO:0007669"/>
    <property type="project" value="InterPro"/>
</dbReference>
<dbReference type="PANTHER" id="PTHR33886">
    <property type="entry name" value="UNSATURATED RHAMNOGALACTURONAN HYDROLASE (EUROFUNG)"/>
    <property type="match status" value="1"/>
</dbReference>
<sequence length="110" mass="12494">MADDLGAYPKNDEGGFWHNDGVPRRMRLDELYMGGSIMAEYGTRFGRRNVVDEAVRQALLMQKKTRVPETGLWRHAYDPDRKEPWADPVTGLSPECWGTVHRLGDHGSGH</sequence>
<proteinExistence type="predicted"/>
<dbReference type="Gene3D" id="1.50.10.10">
    <property type="match status" value="1"/>
</dbReference>
<protein>
    <submittedName>
        <fullName evidence="2">Uncharacterized protein</fullName>
    </submittedName>
</protein>
<evidence type="ECO:0000313" key="3">
    <source>
        <dbReference type="Proteomes" id="UP000247744"/>
    </source>
</evidence>